<feature type="domain" description="Thioredoxin" evidence="2">
    <location>
        <begin position="51"/>
        <end position="191"/>
    </location>
</feature>
<dbReference type="InterPro" id="IPR017937">
    <property type="entry name" value="Thioredoxin_CS"/>
</dbReference>
<dbReference type="CDD" id="cd02966">
    <property type="entry name" value="TlpA_like_family"/>
    <property type="match status" value="1"/>
</dbReference>
<accession>A0A9E8LWN7</accession>
<name>A0A9E8LWN7_9BACI</name>
<dbReference type="GO" id="GO:0016491">
    <property type="term" value="F:oxidoreductase activity"/>
    <property type="evidence" value="ECO:0007669"/>
    <property type="project" value="InterPro"/>
</dbReference>
<reference evidence="3" key="1">
    <citation type="submission" date="2022-09" db="EMBL/GenBank/DDBJ databases">
        <title>Complete Genomes of Fervidibacillus albus and Fervidibacillus halotolerans isolated from tidal flat sediments.</title>
        <authorList>
            <person name="Kwon K.K."/>
            <person name="Yang S.-H."/>
            <person name="Park M.J."/>
            <person name="Oh H.-M."/>
        </authorList>
    </citation>
    <scope>NUCLEOTIDE SEQUENCE</scope>
    <source>
        <strain evidence="3">MEBiC13591</strain>
    </source>
</reference>
<dbReference type="InterPro" id="IPR013766">
    <property type="entry name" value="Thioredoxin_domain"/>
</dbReference>
<protein>
    <submittedName>
        <fullName evidence="3">Redoxin domain-containing protein</fullName>
    </submittedName>
</protein>
<evidence type="ECO:0000256" key="1">
    <source>
        <dbReference type="ARBA" id="ARBA00023157"/>
    </source>
</evidence>
<proteinExistence type="predicted"/>
<dbReference type="Gene3D" id="3.40.30.10">
    <property type="entry name" value="Glutaredoxin"/>
    <property type="match status" value="1"/>
</dbReference>
<dbReference type="Pfam" id="PF00578">
    <property type="entry name" value="AhpC-TSA"/>
    <property type="match status" value="1"/>
</dbReference>
<evidence type="ECO:0000313" key="3">
    <source>
        <dbReference type="EMBL" id="WAA11050.1"/>
    </source>
</evidence>
<dbReference type="KEGG" id="faf:OE104_07030"/>
<dbReference type="EMBL" id="CP106878">
    <property type="protein sequence ID" value="WAA11050.1"/>
    <property type="molecule type" value="Genomic_DNA"/>
</dbReference>
<organism evidence="3 4">
    <name type="scientific">Fervidibacillus albus</name>
    <dbReference type="NCBI Taxonomy" id="2980026"/>
    <lineage>
        <taxon>Bacteria</taxon>
        <taxon>Bacillati</taxon>
        <taxon>Bacillota</taxon>
        <taxon>Bacilli</taxon>
        <taxon>Bacillales</taxon>
        <taxon>Bacillaceae</taxon>
        <taxon>Fervidibacillus</taxon>
    </lineage>
</organism>
<evidence type="ECO:0000313" key="4">
    <source>
        <dbReference type="Proteomes" id="UP001164718"/>
    </source>
</evidence>
<gene>
    <name evidence="3" type="ORF">OE104_07030</name>
</gene>
<dbReference type="InterPro" id="IPR000866">
    <property type="entry name" value="AhpC/TSA"/>
</dbReference>
<dbReference type="PROSITE" id="PS00194">
    <property type="entry name" value="THIOREDOXIN_1"/>
    <property type="match status" value="1"/>
</dbReference>
<dbReference type="SUPFAM" id="SSF52833">
    <property type="entry name" value="Thioredoxin-like"/>
    <property type="match status" value="1"/>
</dbReference>
<dbReference type="Proteomes" id="UP001164718">
    <property type="component" value="Chromosome"/>
</dbReference>
<dbReference type="InterPro" id="IPR050553">
    <property type="entry name" value="Thioredoxin_ResA/DsbE_sf"/>
</dbReference>
<keyword evidence="1" id="KW-1015">Disulfide bond</keyword>
<dbReference type="PANTHER" id="PTHR42852:SF1">
    <property type="entry name" value="THIOREDOXIN-LIKE PROTEIN YNEN"/>
    <property type="match status" value="1"/>
</dbReference>
<keyword evidence="4" id="KW-1185">Reference proteome</keyword>
<evidence type="ECO:0000259" key="2">
    <source>
        <dbReference type="PROSITE" id="PS51352"/>
    </source>
</evidence>
<dbReference type="RefSeq" id="WP_275418866.1">
    <property type="nucleotide sequence ID" value="NZ_CP106878.1"/>
</dbReference>
<sequence length="191" mass="21887">MKKLVLVVFFILLILTAVDQWMIKKHDSKQEASVDGQGESIETVTEPTVGLEIGEKAPEFVLETLNGETLALKDLRGKTVLLNFWASWCPPCREEMPDMQKVYEQFKDENIEIVAVNLTYGRETVEKAKNFQQELNLTFPIPLDKKAEVTKLYQIIPIPASYFIDRDGIIRDTKIGPMTEDEIIEKLEKIK</sequence>
<dbReference type="PROSITE" id="PS51352">
    <property type="entry name" value="THIOREDOXIN_2"/>
    <property type="match status" value="1"/>
</dbReference>
<dbReference type="AlphaFoldDB" id="A0A9E8LWN7"/>
<dbReference type="InterPro" id="IPR036249">
    <property type="entry name" value="Thioredoxin-like_sf"/>
</dbReference>
<dbReference type="PANTHER" id="PTHR42852">
    <property type="entry name" value="THIOL:DISULFIDE INTERCHANGE PROTEIN DSBE"/>
    <property type="match status" value="1"/>
</dbReference>
<dbReference type="GO" id="GO:0016209">
    <property type="term" value="F:antioxidant activity"/>
    <property type="evidence" value="ECO:0007669"/>
    <property type="project" value="InterPro"/>
</dbReference>